<evidence type="ECO:0000313" key="5">
    <source>
        <dbReference type="EMBL" id="KAJ8098147.1"/>
    </source>
</evidence>
<evidence type="ECO:0000256" key="2">
    <source>
        <dbReference type="ARBA" id="ARBA00023242"/>
    </source>
</evidence>
<proteinExistence type="predicted"/>
<dbReference type="PROSITE" id="PS50048">
    <property type="entry name" value="ZN2_CY6_FUNGAL_2"/>
    <property type="match status" value="1"/>
</dbReference>
<dbReference type="GeneID" id="80880356"/>
<reference evidence="5" key="1">
    <citation type="submission" date="2023-03" db="EMBL/GenBank/DDBJ databases">
        <title>Near-Complete genome sequence of Lipomyces tetrasporous NRRL Y-64009, an oleaginous yeast capable of growing on lignocellulosic hydrolysates.</title>
        <authorList>
            <consortium name="Lawrence Berkeley National Laboratory"/>
            <person name="Jagtap S.S."/>
            <person name="Liu J.-J."/>
            <person name="Walukiewicz H.E."/>
            <person name="Pangilinan J."/>
            <person name="Lipzen A."/>
            <person name="Ahrendt S."/>
            <person name="Koriabine M."/>
            <person name="Cobaugh K."/>
            <person name="Salamov A."/>
            <person name="Yoshinaga Y."/>
            <person name="Ng V."/>
            <person name="Daum C."/>
            <person name="Grigoriev I.V."/>
            <person name="Slininger P.J."/>
            <person name="Dien B.S."/>
            <person name="Jin Y.-S."/>
            <person name="Rao C.V."/>
        </authorList>
    </citation>
    <scope>NUCLEOTIDE SEQUENCE</scope>
    <source>
        <strain evidence="5">NRRL Y-64009</strain>
    </source>
</reference>
<dbReference type="CDD" id="cd00067">
    <property type="entry name" value="GAL4"/>
    <property type="match status" value="1"/>
</dbReference>
<dbReference type="EMBL" id="JARPMG010000009">
    <property type="protein sequence ID" value="KAJ8098147.1"/>
    <property type="molecule type" value="Genomic_DNA"/>
</dbReference>
<dbReference type="InterPro" id="IPR007219">
    <property type="entry name" value="XnlR_reg_dom"/>
</dbReference>
<dbReference type="AlphaFoldDB" id="A0AAD7QQV6"/>
<dbReference type="InterPro" id="IPR036864">
    <property type="entry name" value="Zn2-C6_fun-type_DNA-bd_sf"/>
</dbReference>
<keyword evidence="1" id="KW-0479">Metal-binding</keyword>
<dbReference type="CDD" id="cd12148">
    <property type="entry name" value="fungal_TF_MHR"/>
    <property type="match status" value="1"/>
</dbReference>
<dbReference type="InterPro" id="IPR001138">
    <property type="entry name" value="Zn2Cys6_DnaBD"/>
</dbReference>
<evidence type="ECO:0000259" key="4">
    <source>
        <dbReference type="PROSITE" id="PS50048"/>
    </source>
</evidence>
<dbReference type="GO" id="GO:0008270">
    <property type="term" value="F:zinc ion binding"/>
    <property type="evidence" value="ECO:0007669"/>
    <property type="project" value="InterPro"/>
</dbReference>
<keyword evidence="2" id="KW-0539">Nucleus</keyword>
<dbReference type="GO" id="GO:0003677">
    <property type="term" value="F:DNA binding"/>
    <property type="evidence" value="ECO:0007669"/>
    <property type="project" value="InterPro"/>
</dbReference>
<accession>A0AAD7QQV6</accession>
<dbReference type="Pfam" id="PF00172">
    <property type="entry name" value="Zn_clus"/>
    <property type="match status" value="1"/>
</dbReference>
<sequence>MTSPTNTAASRFHGRIQLSEDVGSRPSNSLKGLAENVGPSSDSTASSHHHHQRRRRTVLACDVCRSRRTRCDGRRPRCSFCLQHDSPCIYRPAAAPAPSKLELEISTIRESLDHITHLLSYRTEKRHAPSSAVLAAVAEDFPPEQETTPDFPFMTLRTRSMMIIIGVEKDLADFLVNIERADMSRLAPSRGSGFLVLQYQRAVNALAAFSERIHTWYPILHPGFSDQFFQSITGSFHNSTDSCLVLLVAAIGSLAECDSVLAALEARPDAPYIESALAMLPTVLVECSLRSLQCLVLFSIYYCCLVKPCQAHDYALMASFKAQNILKWYLSNQLYVDDSEKLELVRRAFWATLLIESELSVQFDLAESGIWKLDSHIPLPDSHETWNIATTASPVLPTSPESVNSAGTSSDEMRSYFLAEIAMRRMLHRCTISISTTSNGHFIYAPIIAAELELQLEQWHAVLPEHLRFGQPDSDDRIESATAGFLQVQYYSCKASIYWPAVYQAIESSEADGDLLPHCRKFFDSYVNFMVSATSTVPRCLPNLWTLYSSIFIISMAALKAANTPCLRSTMPSQVAQCFELANETFQTIGGVSPSLSALQEILNERVSTRHTG</sequence>
<evidence type="ECO:0000256" key="3">
    <source>
        <dbReference type="SAM" id="MobiDB-lite"/>
    </source>
</evidence>
<dbReference type="GO" id="GO:0006351">
    <property type="term" value="P:DNA-templated transcription"/>
    <property type="evidence" value="ECO:0007669"/>
    <property type="project" value="InterPro"/>
</dbReference>
<dbReference type="GO" id="GO:0000981">
    <property type="term" value="F:DNA-binding transcription factor activity, RNA polymerase II-specific"/>
    <property type="evidence" value="ECO:0007669"/>
    <property type="project" value="InterPro"/>
</dbReference>
<name>A0AAD7QQV6_9ASCO</name>
<protein>
    <recommendedName>
        <fullName evidence="4">Zn(2)-C6 fungal-type domain-containing protein</fullName>
    </recommendedName>
</protein>
<dbReference type="Pfam" id="PF04082">
    <property type="entry name" value="Fungal_trans"/>
    <property type="match status" value="1"/>
</dbReference>
<evidence type="ECO:0000256" key="1">
    <source>
        <dbReference type="ARBA" id="ARBA00022723"/>
    </source>
</evidence>
<feature type="domain" description="Zn(2)-C6 fungal-type" evidence="4">
    <location>
        <begin position="60"/>
        <end position="90"/>
    </location>
</feature>
<dbReference type="RefSeq" id="XP_056041597.1">
    <property type="nucleotide sequence ID" value="XM_056185190.1"/>
</dbReference>
<comment type="caution">
    <text evidence="5">The sequence shown here is derived from an EMBL/GenBank/DDBJ whole genome shotgun (WGS) entry which is preliminary data.</text>
</comment>
<organism evidence="5 6">
    <name type="scientific">Lipomyces tetrasporus</name>
    <dbReference type="NCBI Taxonomy" id="54092"/>
    <lineage>
        <taxon>Eukaryota</taxon>
        <taxon>Fungi</taxon>
        <taxon>Dikarya</taxon>
        <taxon>Ascomycota</taxon>
        <taxon>Saccharomycotina</taxon>
        <taxon>Lipomycetes</taxon>
        <taxon>Lipomycetales</taxon>
        <taxon>Lipomycetaceae</taxon>
        <taxon>Lipomyces</taxon>
    </lineage>
</organism>
<gene>
    <name evidence="5" type="ORF">POJ06DRAFT_200448</name>
</gene>
<dbReference type="SMART" id="SM00066">
    <property type="entry name" value="GAL4"/>
    <property type="match status" value="1"/>
</dbReference>
<keyword evidence="6" id="KW-1185">Reference proteome</keyword>
<dbReference type="InterPro" id="IPR053181">
    <property type="entry name" value="EcdB-like_regulator"/>
</dbReference>
<dbReference type="PANTHER" id="PTHR47785:SF3">
    <property type="entry name" value="ZN(2)-C6 FUNGAL-TYPE DOMAIN-CONTAINING PROTEIN"/>
    <property type="match status" value="1"/>
</dbReference>
<dbReference type="PROSITE" id="PS00463">
    <property type="entry name" value="ZN2_CY6_FUNGAL_1"/>
    <property type="match status" value="1"/>
</dbReference>
<feature type="region of interest" description="Disordered" evidence="3">
    <location>
        <begin position="1"/>
        <end position="52"/>
    </location>
</feature>
<evidence type="ECO:0000313" key="6">
    <source>
        <dbReference type="Proteomes" id="UP001217417"/>
    </source>
</evidence>
<dbReference type="Gene3D" id="4.10.240.10">
    <property type="entry name" value="Zn(2)-C6 fungal-type DNA-binding domain"/>
    <property type="match status" value="1"/>
</dbReference>
<dbReference type="Proteomes" id="UP001217417">
    <property type="component" value="Unassembled WGS sequence"/>
</dbReference>
<dbReference type="SUPFAM" id="SSF57701">
    <property type="entry name" value="Zn2/Cys6 DNA-binding domain"/>
    <property type="match status" value="1"/>
</dbReference>
<dbReference type="PANTHER" id="PTHR47785">
    <property type="entry name" value="ZN(II)2CYS6 TRANSCRIPTION FACTOR (EUROFUNG)-RELATED-RELATED"/>
    <property type="match status" value="1"/>
</dbReference>